<dbReference type="Proteomes" id="UP000287171">
    <property type="component" value="Unassembled WGS sequence"/>
</dbReference>
<evidence type="ECO:0000313" key="1">
    <source>
        <dbReference type="EMBL" id="GCE30505.1"/>
    </source>
</evidence>
<reference evidence="2" key="1">
    <citation type="submission" date="2018-12" db="EMBL/GenBank/DDBJ databases">
        <title>Tengunoibacter tsumagoiensis gen. nov., sp. nov., Dictyobacter kobayashii sp. nov., D. alpinus sp. nov., and D. joshuensis sp. nov. and description of Dictyobacteraceae fam. nov. within the order Ktedonobacterales isolated from Tengu-no-mugimeshi.</title>
        <authorList>
            <person name="Wang C.M."/>
            <person name="Zheng Y."/>
            <person name="Sakai Y."/>
            <person name="Toyoda A."/>
            <person name="Minakuchi Y."/>
            <person name="Abe K."/>
            <person name="Yokota A."/>
            <person name="Yabe S."/>
        </authorList>
    </citation>
    <scope>NUCLEOTIDE SEQUENCE [LARGE SCALE GENOMIC DNA]</scope>
    <source>
        <strain evidence="2">Uno16</strain>
    </source>
</reference>
<gene>
    <name evidence="1" type="ORF">KDA_59890</name>
</gene>
<keyword evidence="2" id="KW-1185">Reference proteome</keyword>
<comment type="caution">
    <text evidence="1">The sequence shown here is derived from an EMBL/GenBank/DDBJ whole genome shotgun (WGS) entry which is preliminary data.</text>
</comment>
<name>A0A402BGK0_9CHLR</name>
<dbReference type="AlphaFoldDB" id="A0A402BGK0"/>
<protein>
    <recommendedName>
        <fullName evidence="3">Alpha/beta hydrolase</fullName>
    </recommendedName>
</protein>
<accession>A0A402BGK0</accession>
<evidence type="ECO:0008006" key="3">
    <source>
        <dbReference type="Google" id="ProtNLM"/>
    </source>
</evidence>
<dbReference type="EMBL" id="BIFT01000002">
    <property type="protein sequence ID" value="GCE30505.1"/>
    <property type="molecule type" value="Genomic_DNA"/>
</dbReference>
<evidence type="ECO:0000313" key="2">
    <source>
        <dbReference type="Proteomes" id="UP000287171"/>
    </source>
</evidence>
<sequence length="326" mass="36702">MTDHIIFIHGVNTRETKVEPTYADNLIHLLLHKNEAQNTQLDLNMIPLYWGDVTQKDEAMLLDIYQRSPLWKKMNFTGIRGNQLLQFTGDGALFISRYAGVRVIEQLRQQTIAGLYKNGLHGIKPGDRLHLVTHSMGTVILFDALFSARWDPEKTSDYQGVQQIRQAIFGLSAPMEAGLPLCSIHTMGSPISLYSLIMVKNSNGVDDSIPNTHDITPKFQQLLTALHSVLKRKIPWRNYIHPGDPVAYPLEDLLYMMIDQSRQLLDVKDVLTQEPGLLDPFLNNASLGELAEIALFGGRAHNSYWNNDLVASEIFEVVQKSALAIS</sequence>
<proteinExistence type="predicted"/>
<dbReference type="RefSeq" id="WP_218027600.1">
    <property type="nucleotide sequence ID" value="NZ_BIFT01000002.1"/>
</dbReference>
<organism evidence="1 2">
    <name type="scientific">Dictyobacter alpinus</name>
    <dbReference type="NCBI Taxonomy" id="2014873"/>
    <lineage>
        <taxon>Bacteria</taxon>
        <taxon>Bacillati</taxon>
        <taxon>Chloroflexota</taxon>
        <taxon>Ktedonobacteria</taxon>
        <taxon>Ktedonobacterales</taxon>
        <taxon>Dictyobacteraceae</taxon>
        <taxon>Dictyobacter</taxon>
    </lineage>
</organism>